<proteinExistence type="predicted"/>
<evidence type="ECO:0000313" key="1">
    <source>
        <dbReference type="EMBL" id="JAH33374.1"/>
    </source>
</evidence>
<accession>A0A0E9RW27</accession>
<reference evidence="1" key="2">
    <citation type="journal article" date="2015" name="Fish Shellfish Immunol.">
        <title>Early steps in the European eel (Anguilla anguilla)-Vibrio vulnificus interaction in the gills: Role of the RtxA13 toxin.</title>
        <authorList>
            <person name="Callol A."/>
            <person name="Pajuelo D."/>
            <person name="Ebbesson L."/>
            <person name="Teles M."/>
            <person name="MacKenzie S."/>
            <person name="Amaro C."/>
        </authorList>
    </citation>
    <scope>NUCLEOTIDE SEQUENCE</scope>
</reference>
<protein>
    <submittedName>
        <fullName evidence="1">Uncharacterized protein</fullName>
    </submittedName>
</protein>
<dbReference type="EMBL" id="GBXM01075203">
    <property type="protein sequence ID" value="JAH33374.1"/>
    <property type="molecule type" value="Transcribed_RNA"/>
</dbReference>
<dbReference type="AlphaFoldDB" id="A0A0E9RW27"/>
<reference evidence="1" key="1">
    <citation type="submission" date="2014-11" db="EMBL/GenBank/DDBJ databases">
        <authorList>
            <person name="Amaro Gonzalez C."/>
        </authorList>
    </citation>
    <scope>NUCLEOTIDE SEQUENCE</scope>
</reference>
<sequence>MIPVCIIYTTIKYVRYVDIRATQ</sequence>
<name>A0A0E9RW27_ANGAN</name>
<organism evidence="1">
    <name type="scientific">Anguilla anguilla</name>
    <name type="common">European freshwater eel</name>
    <name type="synonym">Muraena anguilla</name>
    <dbReference type="NCBI Taxonomy" id="7936"/>
    <lineage>
        <taxon>Eukaryota</taxon>
        <taxon>Metazoa</taxon>
        <taxon>Chordata</taxon>
        <taxon>Craniata</taxon>
        <taxon>Vertebrata</taxon>
        <taxon>Euteleostomi</taxon>
        <taxon>Actinopterygii</taxon>
        <taxon>Neopterygii</taxon>
        <taxon>Teleostei</taxon>
        <taxon>Anguilliformes</taxon>
        <taxon>Anguillidae</taxon>
        <taxon>Anguilla</taxon>
    </lineage>
</organism>